<sequence length="154" mass="17917">MEELIHFLTNLFSTEDWPPRWVCGKWSEFHGWLYIGSDIIIWLAYFIIPVIIIWFIQKRPDIPFVPVFWLFGAFIILCGSTHLIDAVIFWWPAYRISALLKLLTAVVSMATVFALIRDLPKVLDLKSDVSKQLEIKDALIAELQEEIIGLKNKN</sequence>
<keyword evidence="4" id="KW-0067">ATP-binding</keyword>
<feature type="domain" description="Ethylene receptor 1-like N-terminal" evidence="7">
    <location>
        <begin position="35"/>
        <end position="124"/>
    </location>
</feature>
<keyword evidence="6" id="KW-1133">Transmembrane helix</keyword>
<feature type="coiled-coil region" evidence="5">
    <location>
        <begin position="126"/>
        <end position="153"/>
    </location>
</feature>
<dbReference type="GO" id="GO:0051740">
    <property type="term" value="F:ethylene binding"/>
    <property type="evidence" value="ECO:0007669"/>
    <property type="project" value="TreeGrafter"/>
</dbReference>
<keyword evidence="9" id="KW-1185">Reference proteome</keyword>
<dbReference type="GO" id="GO:0016740">
    <property type="term" value="F:transferase activity"/>
    <property type="evidence" value="ECO:0007669"/>
    <property type="project" value="UniProtKB-KW"/>
</dbReference>
<dbReference type="OrthoDB" id="890870at2"/>
<evidence type="ECO:0000256" key="1">
    <source>
        <dbReference type="ARBA" id="ARBA00022679"/>
    </source>
</evidence>
<feature type="transmembrane region" description="Helical" evidence="6">
    <location>
        <begin position="98"/>
        <end position="116"/>
    </location>
</feature>
<evidence type="ECO:0000256" key="5">
    <source>
        <dbReference type="SAM" id="Coils"/>
    </source>
</evidence>
<protein>
    <recommendedName>
        <fullName evidence="7">Ethylene receptor 1-like N-terminal domain-containing protein</fullName>
    </recommendedName>
</protein>
<evidence type="ECO:0000256" key="6">
    <source>
        <dbReference type="SAM" id="Phobius"/>
    </source>
</evidence>
<accession>A0A239HXR5</accession>
<evidence type="ECO:0000313" key="8">
    <source>
        <dbReference type="EMBL" id="SNS86079.1"/>
    </source>
</evidence>
<dbReference type="EMBL" id="FZPD01000002">
    <property type="protein sequence ID" value="SNS86079.1"/>
    <property type="molecule type" value="Genomic_DNA"/>
</dbReference>
<evidence type="ECO:0000256" key="4">
    <source>
        <dbReference type="ARBA" id="ARBA00022840"/>
    </source>
</evidence>
<dbReference type="Pfam" id="PF25487">
    <property type="entry name" value="ETR1_N"/>
    <property type="match status" value="1"/>
</dbReference>
<dbReference type="GO" id="GO:0038199">
    <property type="term" value="F:ethylene receptor activity"/>
    <property type="evidence" value="ECO:0007669"/>
    <property type="project" value="TreeGrafter"/>
</dbReference>
<evidence type="ECO:0000256" key="3">
    <source>
        <dbReference type="ARBA" id="ARBA00022741"/>
    </source>
</evidence>
<keyword evidence="3" id="KW-0547">Nucleotide-binding</keyword>
<keyword evidence="2" id="KW-0479">Metal-binding</keyword>
<dbReference type="Proteomes" id="UP000198393">
    <property type="component" value="Unassembled WGS sequence"/>
</dbReference>
<gene>
    <name evidence="8" type="ORF">SAMN05421640_1563</name>
</gene>
<dbReference type="RefSeq" id="WP_089356284.1">
    <property type="nucleotide sequence ID" value="NZ_FZPD01000002.1"/>
</dbReference>
<evidence type="ECO:0000259" key="7">
    <source>
        <dbReference type="Pfam" id="PF25487"/>
    </source>
</evidence>
<name>A0A239HXR5_EKHLU</name>
<keyword evidence="6" id="KW-0472">Membrane</keyword>
<dbReference type="InterPro" id="IPR058544">
    <property type="entry name" value="ETR1_N"/>
</dbReference>
<keyword evidence="1" id="KW-0808">Transferase</keyword>
<dbReference type="GO" id="GO:0046872">
    <property type="term" value="F:metal ion binding"/>
    <property type="evidence" value="ECO:0007669"/>
    <property type="project" value="UniProtKB-KW"/>
</dbReference>
<dbReference type="PANTHER" id="PTHR24423">
    <property type="entry name" value="TWO-COMPONENT SENSOR HISTIDINE KINASE"/>
    <property type="match status" value="1"/>
</dbReference>
<keyword evidence="5" id="KW-0175">Coiled coil</keyword>
<feature type="transmembrane region" description="Helical" evidence="6">
    <location>
        <begin position="68"/>
        <end position="92"/>
    </location>
</feature>
<dbReference type="AlphaFoldDB" id="A0A239HXR5"/>
<proteinExistence type="predicted"/>
<dbReference type="GO" id="GO:0005524">
    <property type="term" value="F:ATP binding"/>
    <property type="evidence" value="ECO:0007669"/>
    <property type="project" value="UniProtKB-KW"/>
</dbReference>
<reference evidence="8 9" key="1">
    <citation type="submission" date="2017-06" db="EMBL/GenBank/DDBJ databases">
        <authorList>
            <person name="Kim H.J."/>
            <person name="Triplett B.A."/>
        </authorList>
    </citation>
    <scope>NUCLEOTIDE SEQUENCE [LARGE SCALE GENOMIC DNA]</scope>
    <source>
        <strain evidence="8 9">DSM 19307</strain>
    </source>
</reference>
<organism evidence="8 9">
    <name type="scientific">Ekhidna lutea</name>
    <dbReference type="NCBI Taxonomy" id="447679"/>
    <lineage>
        <taxon>Bacteria</taxon>
        <taxon>Pseudomonadati</taxon>
        <taxon>Bacteroidota</taxon>
        <taxon>Cytophagia</taxon>
        <taxon>Cytophagales</taxon>
        <taxon>Reichenbachiellaceae</taxon>
        <taxon>Ekhidna</taxon>
    </lineage>
</organism>
<evidence type="ECO:0000256" key="2">
    <source>
        <dbReference type="ARBA" id="ARBA00022723"/>
    </source>
</evidence>
<keyword evidence="6" id="KW-0812">Transmembrane</keyword>
<evidence type="ECO:0000313" key="9">
    <source>
        <dbReference type="Proteomes" id="UP000198393"/>
    </source>
</evidence>
<feature type="transmembrane region" description="Helical" evidence="6">
    <location>
        <begin position="39"/>
        <end position="56"/>
    </location>
</feature>